<reference evidence="1" key="2">
    <citation type="submission" date="2018-08" db="UniProtKB">
        <authorList>
            <consortium name="EnsemblPlants"/>
        </authorList>
    </citation>
    <scope>IDENTIFICATION</scope>
    <source>
        <strain evidence="1">Yugu1</strain>
    </source>
</reference>
<protein>
    <submittedName>
        <fullName evidence="1">Uncharacterized protein</fullName>
    </submittedName>
</protein>
<keyword evidence="2" id="KW-1185">Reference proteome</keyword>
<accession>K3ZPT9</accession>
<evidence type="ECO:0000313" key="1">
    <source>
        <dbReference type="EnsemblPlants" id="KQK93839"/>
    </source>
</evidence>
<dbReference type="HOGENOM" id="CLU_3090910_0_0_1"/>
<proteinExistence type="predicted"/>
<dbReference type="Proteomes" id="UP000004995">
    <property type="component" value="Unassembled WGS sequence"/>
</dbReference>
<sequence length="52" mass="5785">MGSTGGRELGEVGGRIANGISRLTWRDLLFLFLNKCGGRVRTKLMLYIVETK</sequence>
<evidence type="ECO:0000313" key="2">
    <source>
        <dbReference type="Proteomes" id="UP000004995"/>
    </source>
</evidence>
<reference evidence="2" key="1">
    <citation type="journal article" date="2012" name="Nat. Biotechnol.">
        <title>Reference genome sequence of the model plant Setaria.</title>
        <authorList>
            <person name="Bennetzen J.L."/>
            <person name="Schmutz J."/>
            <person name="Wang H."/>
            <person name="Percifield R."/>
            <person name="Hawkins J."/>
            <person name="Pontaroli A.C."/>
            <person name="Estep M."/>
            <person name="Feng L."/>
            <person name="Vaughn J.N."/>
            <person name="Grimwood J."/>
            <person name="Jenkins J."/>
            <person name="Barry K."/>
            <person name="Lindquist E."/>
            <person name="Hellsten U."/>
            <person name="Deshpande S."/>
            <person name="Wang X."/>
            <person name="Wu X."/>
            <person name="Mitros T."/>
            <person name="Triplett J."/>
            <person name="Yang X."/>
            <person name="Ye C.Y."/>
            <person name="Mauro-Herrera M."/>
            <person name="Wang L."/>
            <person name="Li P."/>
            <person name="Sharma M."/>
            <person name="Sharma R."/>
            <person name="Ronald P.C."/>
            <person name="Panaud O."/>
            <person name="Kellogg E.A."/>
            <person name="Brutnell T.P."/>
            <person name="Doust A.N."/>
            <person name="Tuskan G.A."/>
            <person name="Rokhsar D."/>
            <person name="Devos K.M."/>
        </authorList>
    </citation>
    <scope>NUCLEOTIDE SEQUENCE [LARGE SCALE GENOMIC DNA]</scope>
    <source>
        <strain evidence="2">cv. Yugu1</strain>
    </source>
</reference>
<dbReference type="EMBL" id="AGNK02004681">
    <property type="status" value="NOT_ANNOTATED_CDS"/>
    <property type="molecule type" value="Genomic_DNA"/>
</dbReference>
<dbReference type="AlphaFoldDB" id="K3ZPT9"/>
<dbReference type="InParanoid" id="K3ZPT9"/>
<dbReference type="Gramene" id="KQK93839">
    <property type="protein sequence ID" value="KQK93839"/>
    <property type="gene ID" value="SETIT_028619mg"/>
</dbReference>
<dbReference type="EnsemblPlants" id="KQK93839">
    <property type="protein sequence ID" value="KQK93839"/>
    <property type="gene ID" value="SETIT_028619mg"/>
</dbReference>
<name>K3ZPT9_SETIT</name>
<organism evidence="1 2">
    <name type="scientific">Setaria italica</name>
    <name type="common">Foxtail millet</name>
    <name type="synonym">Panicum italicum</name>
    <dbReference type="NCBI Taxonomy" id="4555"/>
    <lineage>
        <taxon>Eukaryota</taxon>
        <taxon>Viridiplantae</taxon>
        <taxon>Streptophyta</taxon>
        <taxon>Embryophyta</taxon>
        <taxon>Tracheophyta</taxon>
        <taxon>Spermatophyta</taxon>
        <taxon>Magnoliopsida</taxon>
        <taxon>Liliopsida</taxon>
        <taxon>Poales</taxon>
        <taxon>Poaceae</taxon>
        <taxon>PACMAD clade</taxon>
        <taxon>Panicoideae</taxon>
        <taxon>Panicodae</taxon>
        <taxon>Paniceae</taxon>
        <taxon>Cenchrinae</taxon>
        <taxon>Setaria</taxon>
    </lineage>
</organism>